<keyword evidence="2" id="KW-0378">Hydrolase</keyword>
<gene>
    <name evidence="2" type="ORF">MWN34_04635</name>
</gene>
<evidence type="ECO:0000256" key="1">
    <source>
        <dbReference type="SAM" id="Phobius"/>
    </source>
</evidence>
<proteinExistence type="predicted"/>
<dbReference type="EC" id="3.4.23.-" evidence="2"/>
<keyword evidence="2" id="KW-0645">Protease</keyword>
<keyword evidence="1" id="KW-0472">Membrane</keyword>
<evidence type="ECO:0000313" key="3">
    <source>
        <dbReference type="Proteomes" id="UP001203284"/>
    </source>
</evidence>
<dbReference type="GO" id="GO:0008233">
    <property type="term" value="F:peptidase activity"/>
    <property type="evidence" value="ECO:0007669"/>
    <property type="project" value="UniProtKB-KW"/>
</dbReference>
<dbReference type="Pfam" id="PF13975">
    <property type="entry name" value="gag-asp_proteas"/>
    <property type="match status" value="1"/>
</dbReference>
<feature type="transmembrane region" description="Helical" evidence="1">
    <location>
        <begin position="38"/>
        <end position="60"/>
    </location>
</feature>
<protein>
    <submittedName>
        <fullName evidence="2">TIGR02281 family clan AA aspartic protease</fullName>
        <ecNumber evidence="2">3.4.23.-</ecNumber>
    </submittedName>
</protein>
<keyword evidence="3" id="KW-1185">Reference proteome</keyword>
<keyword evidence="1" id="KW-1133">Transmembrane helix</keyword>
<accession>A0ABT0D8B9</accession>
<dbReference type="InterPro" id="IPR034122">
    <property type="entry name" value="Retropepsin-like_bacterial"/>
</dbReference>
<dbReference type="NCBIfam" id="TIGR02281">
    <property type="entry name" value="clan_AA_DTGA"/>
    <property type="match status" value="1"/>
</dbReference>
<name>A0ABT0D8B9_9HYPH</name>
<feature type="transmembrane region" description="Helical" evidence="1">
    <location>
        <begin position="66"/>
        <end position="86"/>
    </location>
</feature>
<dbReference type="InterPro" id="IPR011969">
    <property type="entry name" value="Clan_AA_Asp_peptidase_C"/>
</dbReference>
<reference evidence="2 3" key="1">
    <citation type="submission" date="2022-04" db="EMBL/GenBank/DDBJ databases">
        <authorList>
            <person name="Grouzdev D.S."/>
            <person name="Pantiukh K.S."/>
            <person name="Krutkina M.S."/>
        </authorList>
    </citation>
    <scope>NUCLEOTIDE SEQUENCE [LARGE SCALE GENOMIC DNA]</scope>
    <source>
        <strain evidence="2 3">6x-1</strain>
    </source>
</reference>
<sequence length="242" mass="25184">MTGERFMWVVVLALASGVALMAVAVQRGEIAGVAPGDIAHLVAYGALALVAGAATVAAFTGRLAEALKALLLWVVIAGTIAVSYSFRYELHAAAYRVLAEIAPGYAVPLAGASGPAVEVARARDGDFNIRVEVNDARIPMLVDTGASSVVLTPDDARTVGLPVDFLRYDIPIDTANGRGKAASVVLDSISIGGSIQERRVPALVASEGMLKHSLLGMSFLSRLESFEIRGEKLVLRGKTDGG</sequence>
<organism evidence="2 3">
    <name type="scientific">Ancylobacter crimeensis</name>
    <dbReference type="NCBI Taxonomy" id="2579147"/>
    <lineage>
        <taxon>Bacteria</taxon>
        <taxon>Pseudomonadati</taxon>
        <taxon>Pseudomonadota</taxon>
        <taxon>Alphaproteobacteria</taxon>
        <taxon>Hyphomicrobiales</taxon>
        <taxon>Xanthobacteraceae</taxon>
        <taxon>Ancylobacter</taxon>
    </lineage>
</organism>
<dbReference type="RefSeq" id="WP_247027065.1">
    <property type="nucleotide sequence ID" value="NZ_JALKCH010000003.1"/>
</dbReference>
<dbReference type="EMBL" id="JALKCH010000003">
    <property type="protein sequence ID" value="MCK0196193.1"/>
    <property type="molecule type" value="Genomic_DNA"/>
</dbReference>
<keyword evidence="1" id="KW-0812">Transmembrane</keyword>
<dbReference type="CDD" id="cd05483">
    <property type="entry name" value="retropepsin_like_bacteria"/>
    <property type="match status" value="1"/>
</dbReference>
<comment type="caution">
    <text evidence="2">The sequence shown here is derived from an EMBL/GenBank/DDBJ whole genome shotgun (WGS) entry which is preliminary data.</text>
</comment>
<feature type="transmembrane region" description="Helical" evidence="1">
    <location>
        <begin position="6"/>
        <end position="26"/>
    </location>
</feature>
<dbReference type="GO" id="GO:0006508">
    <property type="term" value="P:proteolysis"/>
    <property type="evidence" value="ECO:0007669"/>
    <property type="project" value="UniProtKB-KW"/>
</dbReference>
<dbReference type="SUPFAM" id="SSF50630">
    <property type="entry name" value="Acid proteases"/>
    <property type="match status" value="1"/>
</dbReference>
<evidence type="ECO:0000313" key="2">
    <source>
        <dbReference type="EMBL" id="MCK0196193.1"/>
    </source>
</evidence>
<dbReference type="Proteomes" id="UP001203284">
    <property type="component" value="Unassembled WGS sequence"/>
</dbReference>
<dbReference type="Gene3D" id="2.40.70.10">
    <property type="entry name" value="Acid Proteases"/>
    <property type="match status" value="1"/>
</dbReference>
<dbReference type="InterPro" id="IPR021109">
    <property type="entry name" value="Peptidase_aspartic_dom_sf"/>
</dbReference>